<accession>A0A4Q9DLZ0</accession>
<feature type="repeat" description="TPR" evidence="3">
    <location>
        <begin position="518"/>
        <end position="551"/>
    </location>
</feature>
<keyword evidence="3" id="KW-0802">TPR repeat</keyword>
<dbReference type="InterPro" id="IPR011990">
    <property type="entry name" value="TPR-like_helical_dom_sf"/>
</dbReference>
<dbReference type="SUPFAM" id="SSF48452">
    <property type="entry name" value="TPR-like"/>
    <property type="match status" value="2"/>
</dbReference>
<evidence type="ECO:0000313" key="5">
    <source>
        <dbReference type="EMBL" id="TBL72640.1"/>
    </source>
</evidence>
<gene>
    <name evidence="5" type="ORF">EYB31_28205</name>
</gene>
<comment type="caution">
    <text evidence="5">The sequence shown here is derived from an EMBL/GenBank/DDBJ whole genome shotgun (WGS) entry which is preliminary data.</text>
</comment>
<dbReference type="GO" id="GO:0006355">
    <property type="term" value="P:regulation of DNA-templated transcription"/>
    <property type="evidence" value="ECO:0007669"/>
    <property type="project" value="InterPro"/>
</dbReference>
<proteinExistence type="predicted"/>
<sequence>MNEMILSWLQAGRIAEAVMRLENEILQGREVDGAILRMLTPSHLQSSPLLLKARGQCEYKLGNLNEAGRHMASAVKLLARQSFRKPLLSAMAVWADILLRTGELNSAETLIQFLLNEYTSTSEPDVEGDVPYVISRGSRLLNDSVDATKLLLEAFRLFARDNRQEQADVALELLLMEHINPALEVSLHIHLQKLVSLDTRYAGYLHFAEAIGLMKEGQWKAAADMLHTVPQKLHSYYWMAVAELRLVQAQLRAQGAAAAEQIGVALCRIEQTCAADWELHYAIKLVKYEAYLAAGNSEEVDRVLREAEAIADMLKLHHPSAKERTGMLQPADFPDHPRLNQAGAAAADEIRPAAARWKVHFFGGLKITSQGTELTGIGWKRKKAKELFIYLLLQPNYSANKEEAAEQLFQQRDPDRTFKHLYVIVHQLRKALQATILTEDGVIIKDEQIRLNESVIEFVDVEQYISLLKIADQLWMQERALALEFYTKAYAQYDKLLPEYPYLDWVEKQREFLLGKQLYVLQRLGSTAEQQKEHEQAELYYREWLELAPYHEEAYQAMIRLLIATGRDHEAERCYNQLAVMCREQLNARPTEETRRLLFR</sequence>
<dbReference type="PANTHER" id="PTHR35807">
    <property type="entry name" value="TRANSCRIPTIONAL REGULATOR REDD-RELATED"/>
    <property type="match status" value="1"/>
</dbReference>
<feature type="domain" description="Bacterial transcriptional activator" evidence="4">
    <location>
        <begin position="459"/>
        <end position="600"/>
    </location>
</feature>
<dbReference type="SUPFAM" id="SSF46894">
    <property type="entry name" value="C-terminal effector domain of the bipartite response regulators"/>
    <property type="match status" value="1"/>
</dbReference>
<protein>
    <recommendedName>
        <fullName evidence="4">Bacterial transcriptional activator domain-containing protein</fullName>
    </recommendedName>
</protein>
<dbReference type="InterPro" id="IPR036388">
    <property type="entry name" value="WH-like_DNA-bd_sf"/>
</dbReference>
<dbReference type="SMART" id="SM01043">
    <property type="entry name" value="BTAD"/>
    <property type="match status" value="1"/>
</dbReference>
<dbReference type="Pfam" id="PF03704">
    <property type="entry name" value="BTAD"/>
    <property type="match status" value="1"/>
</dbReference>
<keyword evidence="6" id="KW-1185">Reference proteome</keyword>
<dbReference type="AlphaFoldDB" id="A0A4Q9DLZ0"/>
<keyword evidence="2" id="KW-0804">Transcription</keyword>
<dbReference type="EMBL" id="SIRE01000023">
    <property type="protein sequence ID" value="TBL72640.1"/>
    <property type="molecule type" value="Genomic_DNA"/>
</dbReference>
<dbReference type="Proteomes" id="UP000293142">
    <property type="component" value="Unassembled WGS sequence"/>
</dbReference>
<dbReference type="Gene3D" id="1.25.40.10">
    <property type="entry name" value="Tetratricopeptide repeat domain"/>
    <property type="match status" value="1"/>
</dbReference>
<evidence type="ECO:0000313" key="6">
    <source>
        <dbReference type="Proteomes" id="UP000293142"/>
    </source>
</evidence>
<dbReference type="InterPro" id="IPR005158">
    <property type="entry name" value="BTAD"/>
</dbReference>
<organism evidence="5 6">
    <name type="scientific">Paenibacillus thalictri</name>
    <dbReference type="NCBI Taxonomy" id="2527873"/>
    <lineage>
        <taxon>Bacteria</taxon>
        <taxon>Bacillati</taxon>
        <taxon>Bacillota</taxon>
        <taxon>Bacilli</taxon>
        <taxon>Bacillales</taxon>
        <taxon>Paenibacillaceae</taxon>
        <taxon>Paenibacillus</taxon>
    </lineage>
</organism>
<evidence type="ECO:0000259" key="4">
    <source>
        <dbReference type="SMART" id="SM01043"/>
    </source>
</evidence>
<reference evidence="5 6" key="1">
    <citation type="submission" date="2019-02" db="EMBL/GenBank/DDBJ databases">
        <title>Paenibacillus sp. nov., isolated from surface-sterilized tissue of Thalictrum simplex L.</title>
        <authorList>
            <person name="Tuo L."/>
        </authorList>
    </citation>
    <scope>NUCLEOTIDE SEQUENCE [LARGE SCALE GENOMIC DNA]</scope>
    <source>
        <strain evidence="5 6">N2SHLJ1</strain>
    </source>
</reference>
<dbReference type="GO" id="GO:0003677">
    <property type="term" value="F:DNA binding"/>
    <property type="evidence" value="ECO:0007669"/>
    <property type="project" value="InterPro"/>
</dbReference>
<dbReference type="InterPro" id="IPR019734">
    <property type="entry name" value="TPR_rpt"/>
</dbReference>
<evidence type="ECO:0000256" key="2">
    <source>
        <dbReference type="ARBA" id="ARBA00023163"/>
    </source>
</evidence>
<evidence type="ECO:0000256" key="1">
    <source>
        <dbReference type="ARBA" id="ARBA00023015"/>
    </source>
</evidence>
<keyword evidence="1" id="KW-0805">Transcription regulation</keyword>
<dbReference type="InterPro" id="IPR051677">
    <property type="entry name" value="AfsR-DnrI-RedD_regulator"/>
</dbReference>
<dbReference type="InterPro" id="IPR016032">
    <property type="entry name" value="Sig_transdc_resp-reg_C-effctor"/>
</dbReference>
<dbReference type="OrthoDB" id="2518435at2"/>
<evidence type="ECO:0000256" key="3">
    <source>
        <dbReference type="PROSITE-ProRule" id="PRU00339"/>
    </source>
</evidence>
<name>A0A4Q9DLZ0_9BACL</name>
<dbReference type="Gene3D" id="1.10.10.10">
    <property type="entry name" value="Winged helix-like DNA-binding domain superfamily/Winged helix DNA-binding domain"/>
    <property type="match status" value="1"/>
</dbReference>
<dbReference type="PROSITE" id="PS50005">
    <property type="entry name" value="TPR"/>
    <property type="match status" value="1"/>
</dbReference>